<dbReference type="InterPro" id="IPR029058">
    <property type="entry name" value="AB_hydrolase_fold"/>
</dbReference>
<evidence type="ECO:0000313" key="5">
    <source>
        <dbReference type="Proteomes" id="UP001168972"/>
    </source>
</evidence>
<reference evidence="4" key="1">
    <citation type="journal article" date="2023" name="bioRxiv">
        <title>Scaffold-level genome assemblies of two parasitoid biocontrol wasps reveal the parthenogenesis mechanism and an associated novel virus.</title>
        <authorList>
            <person name="Inwood S."/>
            <person name="Skelly J."/>
            <person name="Guhlin J."/>
            <person name="Harrop T."/>
            <person name="Goldson S."/>
            <person name="Dearden P."/>
        </authorList>
    </citation>
    <scope>NUCLEOTIDE SEQUENCE</scope>
    <source>
        <strain evidence="4">Lincoln</strain>
        <tissue evidence="4">Whole body</tissue>
    </source>
</reference>
<dbReference type="SUPFAM" id="SSF53474">
    <property type="entry name" value="alpha/beta-Hydrolases"/>
    <property type="match status" value="1"/>
</dbReference>
<keyword evidence="5" id="KW-1185">Reference proteome</keyword>
<comment type="similarity">
    <text evidence="1">Belongs to the AB hydrolase superfamily.</text>
</comment>
<sequence length="299" mass="34203">MESHKKSKELKLAMPWGHVAGIGWGSPRNNPVLLVHGTLDNAGSFTRLIQRLPENYYYVAIDLPGHGLSSHFSPGIILDFFNYILTIKYVLAQLQWNKCIYIGHSFGAQLGIMFSIVCPNTLTRIIAFDGLLPRVVTEKNLLSRIKEVNDSVLYHLTEKKTRLYTKIEVLDALQNRRQFTLNKQAALSLFERSVSMVGDMYKYNRDLRIRPFIYPNFSFNQYAELIKHLKLPVLAILATDSWFNLFLDDSDNLQSLKKALPNTCTIVTVEGNHDVHNNNPERVISYVSSFLNNNLKSKL</sequence>
<dbReference type="PANTHER" id="PTHR43798:SF14">
    <property type="entry name" value="SERINE HYDROLASE-LIKE PROTEIN DDB_G0286239"/>
    <property type="match status" value="1"/>
</dbReference>
<evidence type="ECO:0000313" key="4">
    <source>
        <dbReference type="EMBL" id="KAK0181795.1"/>
    </source>
</evidence>
<name>A0AA39L1P6_MICHY</name>
<protein>
    <recommendedName>
        <fullName evidence="3">AB hydrolase-1 domain-containing protein</fullName>
    </recommendedName>
</protein>
<evidence type="ECO:0000256" key="2">
    <source>
        <dbReference type="ARBA" id="ARBA00022801"/>
    </source>
</evidence>
<dbReference type="Pfam" id="PF00561">
    <property type="entry name" value="Abhydrolase_1"/>
    <property type="match status" value="1"/>
</dbReference>
<keyword evidence="2" id="KW-0378">Hydrolase</keyword>
<reference evidence="4" key="2">
    <citation type="submission" date="2023-03" db="EMBL/GenBank/DDBJ databases">
        <authorList>
            <person name="Inwood S.N."/>
            <person name="Skelly J.G."/>
            <person name="Guhlin J."/>
            <person name="Harrop T.W.R."/>
            <person name="Goldson S.G."/>
            <person name="Dearden P.K."/>
        </authorList>
    </citation>
    <scope>NUCLEOTIDE SEQUENCE</scope>
    <source>
        <strain evidence="4">Lincoln</strain>
        <tissue evidence="4">Whole body</tissue>
    </source>
</reference>
<proteinExistence type="inferred from homology"/>
<dbReference type="AlphaFoldDB" id="A0AA39L1P6"/>
<dbReference type="PANTHER" id="PTHR43798">
    <property type="entry name" value="MONOACYLGLYCEROL LIPASE"/>
    <property type="match status" value="1"/>
</dbReference>
<comment type="caution">
    <text evidence="4">The sequence shown here is derived from an EMBL/GenBank/DDBJ whole genome shotgun (WGS) entry which is preliminary data.</text>
</comment>
<organism evidence="4 5">
    <name type="scientific">Microctonus hyperodae</name>
    <name type="common">Parasitoid wasp</name>
    <dbReference type="NCBI Taxonomy" id="165561"/>
    <lineage>
        <taxon>Eukaryota</taxon>
        <taxon>Metazoa</taxon>
        <taxon>Ecdysozoa</taxon>
        <taxon>Arthropoda</taxon>
        <taxon>Hexapoda</taxon>
        <taxon>Insecta</taxon>
        <taxon>Pterygota</taxon>
        <taxon>Neoptera</taxon>
        <taxon>Endopterygota</taxon>
        <taxon>Hymenoptera</taxon>
        <taxon>Apocrita</taxon>
        <taxon>Ichneumonoidea</taxon>
        <taxon>Braconidae</taxon>
        <taxon>Euphorinae</taxon>
        <taxon>Microctonus</taxon>
    </lineage>
</organism>
<accession>A0AA39L1P6</accession>
<dbReference type="GO" id="GO:0016787">
    <property type="term" value="F:hydrolase activity"/>
    <property type="evidence" value="ECO:0007669"/>
    <property type="project" value="UniProtKB-KW"/>
</dbReference>
<gene>
    <name evidence="4" type="ORF">PV327_004044</name>
</gene>
<dbReference type="Proteomes" id="UP001168972">
    <property type="component" value="Unassembled WGS sequence"/>
</dbReference>
<evidence type="ECO:0000256" key="1">
    <source>
        <dbReference type="ARBA" id="ARBA00008645"/>
    </source>
</evidence>
<dbReference type="Gene3D" id="3.40.50.1820">
    <property type="entry name" value="alpha/beta hydrolase"/>
    <property type="match status" value="1"/>
</dbReference>
<dbReference type="InterPro" id="IPR050266">
    <property type="entry name" value="AB_hydrolase_sf"/>
</dbReference>
<dbReference type="EMBL" id="JAQQBR010000002">
    <property type="protein sequence ID" value="KAK0181795.1"/>
    <property type="molecule type" value="Genomic_DNA"/>
</dbReference>
<evidence type="ECO:0000259" key="3">
    <source>
        <dbReference type="Pfam" id="PF00561"/>
    </source>
</evidence>
<dbReference type="InterPro" id="IPR000073">
    <property type="entry name" value="AB_hydrolase_1"/>
</dbReference>
<feature type="domain" description="AB hydrolase-1" evidence="3">
    <location>
        <begin position="30"/>
        <end position="276"/>
    </location>
</feature>
<dbReference type="GO" id="GO:0016020">
    <property type="term" value="C:membrane"/>
    <property type="evidence" value="ECO:0007669"/>
    <property type="project" value="TreeGrafter"/>
</dbReference>